<keyword evidence="1" id="KW-0812">Transmembrane</keyword>
<feature type="transmembrane region" description="Helical" evidence="1">
    <location>
        <begin position="171"/>
        <end position="191"/>
    </location>
</feature>
<dbReference type="AlphaFoldDB" id="A0A1H6K630"/>
<dbReference type="Proteomes" id="UP000198988">
    <property type="component" value="Unassembled WGS sequence"/>
</dbReference>
<feature type="transmembrane region" description="Helical" evidence="1">
    <location>
        <begin position="96"/>
        <end position="114"/>
    </location>
</feature>
<keyword evidence="1" id="KW-0472">Membrane</keyword>
<name>A0A1H6K630_9GAMM</name>
<keyword evidence="1" id="KW-1133">Transmembrane helix</keyword>
<organism evidence="2 3">
    <name type="scientific">Bathymodiolus azoricus thioautotrophic gill symbiont</name>
    <dbReference type="NCBI Taxonomy" id="235205"/>
    <lineage>
        <taxon>Bacteria</taxon>
        <taxon>Pseudomonadati</taxon>
        <taxon>Pseudomonadota</taxon>
        <taxon>Gammaproteobacteria</taxon>
        <taxon>sulfur-oxidizing symbionts</taxon>
    </lineage>
</organism>
<evidence type="ECO:0000256" key="1">
    <source>
        <dbReference type="SAM" id="Phobius"/>
    </source>
</evidence>
<gene>
    <name evidence="2" type="ORF">BAZSYMA_ACONTIG00117_0</name>
</gene>
<dbReference type="EMBL" id="CDSC02000089">
    <property type="protein sequence ID" value="SEH66893.1"/>
    <property type="molecule type" value="Genomic_DNA"/>
</dbReference>
<protein>
    <submittedName>
        <fullName evidence="2">Membrane protein</fullName>
    </submittedName>
</protein>
<feature type="transmembrane region" description="Helical" evidence="1">
    <location>
        <begin position="71"/>
        <end position="90"/>
    </location>
</feature>
<accession>A0A1H6K630</accession>
<reference evidence="3" key="1">
    <citation type="submission" date="2016-06" db="EMBL/GenBank/DDBJ databases">
        <authorList>
            <person name="Petersen J."/>
            <person name="Sayavedra L."/>
        </authorList>
    </citation>
    <scope>NUCLEOTIDE SEQUENCE [LARGE SCALE GENOMIC DNA]</scope>
    <source>
        <strain evidence="3">BazSymA</strain>
    </source>
</reference>
<evidence type="ECO:0000313" key="3">
    <source>
        <dbReference type="Proteomes" id="UP000198988"/>
    </source>
</evidence>
<proteinExistence type="predicted"/>
<sequence length="200" mass="22429">MRSDMNLIPSSISSFDANFLCSFFSMSFKLFNILCDLPFSLRSMFSSCNISLSNFLTLFDRPLVGARRYTFESAFFLSVHFFTSSSLYFFVSSNKIFINSSFTCVLCASIICINKFSFINACLFCSIASISFSRACNVSFNFSLFVLSDSADNPCVCFSSFFISSRTFSNFFWVFSASLCIAPLSCTLLIINSLNLSDNC</sequence>
<evidence type="ECO:0000313" key="2">
    <source>
        <dbReference type="EMBL" id="SEH66893.1"/>
    </source>
</evidence>